<comment type="caution">
    <text evidence="2">The sequence shown here is derived from an EMBL/GenBank/DDBJ whole genome shotgun (WGS) entry which is preliminary data.</text>
</comment>
<name>C6LQJ7_GIAIB</name>
<gene>
    <name evidence="2" type="ORF">GL50581_1026</name>
</gene>
<dbReference type="EMBL" id="ACGJ01001393">
    <property type="protein sequence ID" value="EET01710.1"/>
    <property type="molecule type" value="Genomic_DNA"/>
</dbReference>
<feature type="region of interest" description="Disordered" evidence="1">
    <location>
        <begin position="1"/>
        <end position="77"/>
    </location>
</feature>
<dbReference type="VEuPathDB" id="GiardiaDB:GL50581_1026"/>
<organism evidence="2 3">
    <name type="scientific">Giardia intestinalis (strain ATCC 50581 / GS clone H7)</name>
    <name type="common">Giardia lamblia</name>
    <dbReference type="NCBI Taxonomy" id="598745"/>
    <lineage>
        <taxon>Eukaryota</taxon>
        <taxon>Metamonada</taxon>
        <taxon>Diplomonadida</taxon>
        <taxon>Hexamitidae</taxon>
        <taxon>Giardiinae</taxon>
        <taxon>Giardia</taxon>
    </lineage>
</organism>
<sequence>MARERHAPEASHIAHHSMPAGHSTASTHLDLSSAGKKPRSHQHLRTPSDTSPSTWSPPHSSWQDRPSRLTKSSPAHSWQTLAFPQALHPTTAQGRHALPLM</sequence>
<dbReference type="Proteomes" id="UP000002488">
    <property type="component" value="Unassembled WGS sequence"/>
</dbReference>
<reference evidence="2 3" key="1">
    <citation type="journal article" date="2009" name="PLoS Pathog.">
        <title>Draft genome sequencing of giardia intestinalis assemblage B isolate GS: is human giardiasis caused by two different species?</title>
        <authorList>
            <person name="Franzen O."/>
            <person name="Jerlstrom-Hultqvist J."/>
            <person name="Castro E."/>
            <person name="Sherwood E."/>
            <person name="Ankarklev J."/>
            <person name="Reiner D.S."/>
            <person name="Palm D."/>
            <person name="Andersson J.O."/>
            <person name="Andersson B."/>
            <person name="Svard S.G."/>
        </authorList>
    </citation>
    <scope>NUCLEOTIDE SEQUENCE [LARGE SCALE GENOMIC DNA]</scope>
    <source>
        <strain evidence="3">ATCC 50581 / GS clone H7</strain>
    </source>
</reference>
<protein>
    <submittedName>
        <fullName evidence="2">Uncharacterized protein</fullName>
    </submittedName>
</protein>
<evidence type="ECO:0000256" key="1">
    <source>
        <dbReference type="SAM" id="MobiDB-lite"/>
    </source>
</evidence>
<evidence type="ECO:0000313" key="2">
    <source>
        <dbReference type="EMBL" id="EET01710.1"/>
    </source>
</evidence>
<evidence type="ECO:0000313" key="3">
    <source>
        <dbReference type="Proteomes" id="UP000002488"/>
    </source>
</evidence>
<feature type="compositionally biased region" description="Low complexity" evidence="1">
    <location>
        <begin position="47"/>
        <end position="61"/>
    </location>
</feature>
<proteinExistence type="predicted"/>
<dbReference type="AlphaFoldDB" id="C6LQJ7"/>
<accession>C6LQJ7</accession>